<feature type="transmembrane region" description="Helical" evidence="8">
    <location>
        <begin position="20"/>
        <end position="40"/>
    </location>
</feature>
<evidence type="ECO:0000256" key="2">
    <source>
        <dbReference type="ARBA" id="ARBA00007069"/>
    </source>
</evidence>
<proteinExistence type="inferred from homology"/>
<keyword evidence="6 8" id="KW-1133">Transmembrane helix</keyword>
<name>A0A1F2PGH8_9FIRM</name>
<feature type="transmembrane region" description="Helical" evidence="8">
    <location>
        <begin position="52"/>
        <end position="75"/>
    </location>
</feature>
<dbReference type="GO" id="GO:0048473">
    <property type="term" value="P:D-methionine transmembrane transport"/>
    <property type="evidence" value="ECO:0007669"/>
    <property type="project" value="TreeGrafter"/>
</dbReference>
<feature type="transmembrane region" description="Helical" evidence="8">
    <location>
        <begin position="150"/>
        <end position="176"/>
    </location>
</feature>
<feature type="transmembrane region" description="Helical" evidence="8">
    <location>
        <begin position="87"/>
        <end position="107"/>
    </location>
</feature>
<protein>
    <submittedName>
        <fullName evidence="10">Methionine import system permease protein MetP</fullName>
    </submittedName>
</protein>
<evidence type="ECO:0000256" key="4">
    <source>
        <dbReference type="ARBA" id="ARBA00022475"/>
    </source>
</evidence>
<comment type="subcellular location">
    <subcellularLocation>
        <location evidence="1 8">Cell membrane</location>
        <topology evidence="1 8">Multi-pass membrane protein</topology>
    </subcellularLocation>
</comment>
<comment type="similarity">
    <text evidence="2">Belongs to the binding-protein-dependent transport system permease family. CysTW subfamily.</text>
</comment>
<dbReference type="PANTHER" id="PTHR30450:SF1">
    <property type="entry name" value="D-METHIONINE TRANSPORT SYSTEM PERMEASE PROTEIN METI-RELATED"/>
    <property type="match status" value="1"/>
</dbReference>
<dbReference type="PROSITE" id="PS50928">
    <property type="entry name" value="ABC_TM1"/>
    <property type="match status" value="1"/>
</dbReference>
<evidence type="ECO:0000256" key="6">
    <source>
        <dbReference type="ARBA" id="ARBA00022989"/>
    </source>
</evidence>
<evidence type="ECO:0000256" key="3">
    <source>
        <dbReference type="ARBA" id="ARBA00022448"/>
    </source>
</evidence>
<sequence length="219" mass="23043">MDFDLKAALFLTFGQTMQMVISSLLAAIIIGGSIGLLLFLTSNTLFLKNRAINQIVGVIINITRSIPFLILLVLMIPVSKAIVHTSIGPNAVVIPLAVAAIAFLGRLSEASFSDVDNGVLEAAIASGASKLSIVLKILLPEALPSLIKNITVTAVSLIGFSAMAGTVGGGGIGDLAIRYGYQRYEPEVMFICVIVLVLLVQIFQVIGDSSAKKLDKTSK</sequence>
<dbReference type="FunFam" id="1.10.3720.10:FF:000002">
    <property type="entry name" value="D-methionine ABC transporter permease MetI"/>
    <property type="match status" value="1"/>
</dbReference>
<dbReference type="EMBL" id="LKEU01000036">
    <property type="protein sequence ID" value="OFV69806.1"/>
    <property type="molecule type" value="Genomic_DNA"/>
</dbReference>
<evidence type="ECO:0000256" key="5">
    <source>
        <dbReference type="ARBA" id="ARBA00022692"/>
    </source>
</evidence>
<comment type="caution">
    <text evidence="10">The sequence shown here is derived from an EMBL/GenBank/DDBJ whole genome shotgun (WGS) entry which is preliminary data.</text>
</comment>
<dbReference type="OrthoDB" id="9793490at2"/>
<keyword evidence="7 8" id="KW-0472">Membrane</keyword>
<gene>
    <name evidence="10" type="primary">metP</name>
    <name evidence="10" type="ORF">ACWI_26950</name>
</gene>
<dbReference type="Gene3D" id="1.10.3720.10">
    <property type="entry name" value="MetI-like"/>
    <property type="match status" value="1"/>
</dbReference>
<dbReference type="STRING" id="52694.ACWI_26950"/>
<dbReference type="InterPro" id="IPR051322">
    <property type="entry name" value="AA_ABC_Transporter_Permease"/>
</dbReference>
<dbReference type="InterPro" id="IPR000515">
    <property type="entry name" value="MetI-like"/>
</dbReference>
<feature type="domain" description="ABC transmembrane type-1" evidence="9">
    <location>
        <begin position="13"/>
        <end position="207"/>
    </location>
</feature>
<evidence type="ECO:0000256" key="7">
    <source>
        <dbReference type="ARBA" id="ARBA00023136"/>
    </source>
</evidence>
<feature type="transmembrane region" description="Helical" evidence="8">
    <location>
        <begin position="119"/>
        <end position="138"/>
    </location>
</feature>
<keyword evidence="5 8" id="KW-0812">Transmembrane</keyword>
<dbReference type="PANTHER" id="PTHR30450">
    <property type="entry name" value="ABC TRANSPORTER PERMEASE"/>
    <property type="match status" value="1"/>
</dbReference>
<keyword evidence="4" id="KW-1003">Cell membrane</keyword>
<evidence type="ECO:0000256" key="1">
    <source>
        <dbReference type="ARBA" id="ARBA00004651"/>
    </source>
</evidence>
<dbReference type="GO" id="GO:0005886">
    <property type="term" value="C:plasma membrane"/>
    <property type="evidence" value="ECO:0007669"/>
    <property type="project" value="UniProtKB-SubCell"/>
</dbReference>
<feature type="transmembrane region" description="Helical" evidence="8">
    <location>
        <begin position="188"/>
        <end position="206"/>
    </location>
</feature>
<evidence type="ECO:0000313" key="10">
    <source>
        <dbReference type="EMBL" id="OFV69806.1"/>
    </source>
</evidence>
<dbReference type="AlphaFoldDB" id="A0A1F2PGH8"/>
<dbReference type="CDD" id="cd06261">
    <property type="entry name" value="TM_PBP2"/>
    <property type="match status" value="1"/>
</dbReference>
<reference evidence="10 11" key="1">
    <citation type="submission" date="2015-09" db="EMBL/GenBank/DDBJ databases">
        <title>Genome sequence of Acetobacterium wieringae DSM 1911.</title>
        <authorList>
            <person name="Poehlein A."/>
            <person name="Bengelsdorf F.R."/>
            <person name="Schiel-Bengelsdorf B."/>
            <person name="Duerre P."/>
            <person name="Daniel R."/>
        </authorList>
    </citation>
    <scope>NUCLEOTIDE SEQUENCE [LARGE SCALE GENOMIC DNA]</scope>
    <source>
        <strain evidence="10 11">DSM 1911</strain>
    </source>
</reference>
<evidence type="ECO:0000259" key="9">
    <source>
        <dbReference type="PROSITE" id="PS50928"/>
    </source>
</evidence>
<dbReference type="SUPFAM" id="SSF161098">
    <property type="entry name" value="MetI-like"/>
    <property type="match status" value="1"/>
</dbReference>
<dbReference type="Proteomes" id="UP000176244">
    <property type="component" value="Unassembled WGS sequence"/>
</dbReference>
<dbReference type="InterPro" id="IPR035906">
    <property type="entry name" value="MetI-like_sf"/>
</dbReference>
<accession>A0A1F2PGH8</accession>
<dbReference type="Pfam" id="PF00528">
    <property type="entry name" value="BPD_transp_1"/>
    <property type="match status" value="1"/>
</dbReference>
<dbReference type="RefSeq" id="WP_070371967.1">
    <property type="nucleotide sequence ID" value="NZ_JAYFRG010000036.1"/>
</dbReference>
<evidence type="ECO:0000256" key="8">
    <source>
        <dbReference type="RuleBase" id="RU363032"/>
    </source>
</evidence>
<organism evidence="10 11">
    <name type="scientific">Acetobacterium wieringae</name>
    <dbReference type="NCBI Taxonomy" id="52694"/>
    <lineage>
        <taxon>Bacteria</taxon>
        <taxon>Bacillati</taxon>
        <taxon>Bacillota</taxon>
        <taxon>Clostridia</taxon>
        <taxon>Eubacteriales</taxon>
        <taxon>Eubacteriaceae</taxon>
        <taxon>Acetobacterium</taxon>
    </lineage>
</organism>
<keyword evidence="3 8" id="KW-0813">Transport</keyword>
<evidence type="ECO:0000313" key="11">
    <source>
        <dbReference type="Proteomes" id="UP000176244"/>
    </source>
</evidence>